<accession>A0A1L7XBT1</accession>
<name>A0A1L7XBT1_9HELO</name>
<dbReference type="GO" id="GO:0008168">
    <property type="term" value="F:methyltransferase activity"/>
    <property type="evidence" value="ECO:0007669"/>
    <property type="project" value="UniProtKB-KW"/>
</dbReference>
<evidence type="ECO:0000256" key="1">
    <source>
        <dbReference type="SAM" id="MobiDB-lite"/>
    </source>
</evidence>
<feature type="compositionally biased region" description="Polar residues" evidence="1">
    <location>
        <begin position="11"/>
        <end position="27"/>
    </location>
</feature>
<organism evidence="2 3">
    <name type="scientific">Phialocephala subalpina</name>
    <dbReference type="NCBI Taxonomy" id="576137"/>
    <lineage>
        <taxon>Eukaryota</taxon>
        <taxon>Fungi</taxon>
        <taxon>Dikarya</taxon>
        <taxon>Ascomycota</taxon>
        <taxon>Pezizomycotina</taxon>
        <taxon>Leotiomycetes</taxon>
        <taxon>Helotiales</taxon>
        <taxon>Mollisiaceae</taxon>
        <taxon>Phialocephala</taxon>
        <taxon>Phialocephala fortinii species complex</taxon>
    </lineage>
</organism>
<evidence type="ECO:0000313" key="3">
    <source>
        <dbReference type="Proteomes" id="UP000184330"/>
    </source>
</evidence>
<dbReference type="GO" id="GO:0032259">
    <property type="term" value="P:methylation"/>
    <property type="evidence" value="ECO:0007669"/>
    <property type="project" value="UniProtKB-KW"/>
</dbReference>
<dbReference type="CDD" id="cd02440">
    <property type="entry name" value="AdoMet_MTases"/>
    <property type="match status" value="1"/>
</dbReference>
<keyword evidence="3" id="KW-1185">Reference proteome</keyword>
<dbReference type="SUPFAM" id="SSF53335">
    <property type="entry name" value="S-adenosyl-L-methionine-dependent methyltransferases"/>
    <property type="match status" value="1"/>
</dbReference>
<feature type="region of interest" description="Disordered" evidence="1">
    <location>
        <begin position="1"/>
        <end position="27"/>
    </location>
</feature>
<protein>
    <submittedName>
        <fullName evidence="2">Related to methyltransferase</fullName>
    </submittedName>
</protein>
<gene>
    <name evidence="2" type="ORF">PAC_12380</name>
</gene>
<dbReference type="Pfam" id="PF13489">
    <property type="entry name" value="Methyltransf_23"/>
    <property type="match status" value="1"/>
</dbReference>
<dbReference type="PANTHER" id="PTHR43591">
    <property type="entry name" value="METHYLTRANSFERASE"/>
    <property type="match status" value="1"/>
</dbReference>
<dbReference type="STRING" id="576137.A0A1L7XBT1"/>
<sequence length="455" mass="51792">MARTGLKPTAPKSTSNTTPNDCRRSGQSSFYRVLKKNQAVQSEGPKRGDGLFEVRPNSCTLAANDRDREIGLVLCSHLYSSVPDQETQSAKRIYQPSMAEAPEQNTHAPQRCSGAHADVEDEHKPEKDDLLCFKHPLPYADAYIKRQYAILNLQKCFALLKWIQIDKVQDVLDNAFLATETIHNREYQSYAINNLAYLAPTDEEEIERLNILHNVLARVFDGRLIFPPITRPRRILDCGYGTGSWAVDVAEQFPRCEVLGIDINPAMQPEEVPDNLYLQVDDLNRRFTFPAHNFDLVHSQMMASSIHSTRWPQYMRDMFRVTRPGGWCQMVEMYFQVQSDNGSLTDDHALRQWSAHYTESMEGLKDLRAPLRLSNMMRDAGFVDIEARMIQLPTCGWSTGIANRENVHRLLSSLAVFPFTERLGMSIQDVHLLVAQARLEADEPGFKVLQFPTSS</sequence>
<dbReference type="PANTHER" id="PTHR43591:SF24">
    <property type="entry name" value="2-METHOXY-6-POLYPRENYL-1,4-BENZOQUINOL METHYLASE, MITOCHONDRIAL"/>
    <property type="match status" value="1"/>
</dbReference>
<dbReference type="InterPro" id="IPR029063">
    <property type="entry name" value="SAM-dependent_MTases_sf"/>
</dbReference>
<dbReference type="Gene3D" id="3.40.50.150">
    <property type="entry name" value="Vaccinia Virus protein VP39"/>
    <property type="match status" value="1"/>
</dbReference>
<keyword evidence="2" id="KW-0808">Transferase</keyword>
<evidence type="ECO:0000313" key="2">
    <source>
        <dbReference type="EMBL" id="CZR62483.1"/>
    </source>
</evidence>
<dbReference type="AlphaFoldDB" id="A0A1L7XBT1"/>
<dbReference type="OrthoDB" id="506498at2759"/>
<dbReference type="EMBL" id="FJOG01000021">
    <property type="protein sequence ID" value="CZR62483.1"/>
    <property type="molecule type" value="Genomic_DNA"/>
</dbReference>
<dbReference type="Proteomes" id="UP000184330">
    <property type="component" value="Unassembled WGS sequence"/>
</dbReference>
<keyword evidence="2" id="KW-0489">Methyltransferase</keyword>
<reference evidence="2 3" key="1">
    <citation type="submission" date="2016-03" db="EMBL/GenBank/DDBJ databases">
        <authorList>
            <person name="Ploux O."/>
        </authorList>
    </citation>
    <scope>NUCLEOTIDE SEQUENCE [LARGE SCALE GENOMIC DNA]</scope>
    <source>
        <strain evidence="2 3">UAMH 11012</strain>
    </source>
</reference>
<proteinExistence type="predicted"/>